<evidence type="ECO:0000313" key="4">
    <source>
        <dbReference type="EMBL" id="SSA41981.1"/>
    </source>
</evidence>
<evidence type="ECO:0000313" key="6">
    <source>
        <dbReference type="Proteomes" id="UP000251571"/>
    </source>
</evidence>
<dbReference type="Pfam" id="PF13518">
    <property type="entry name" value="HTH_28"/>
    <property type="match status" value="1"/>
</dbReference>
<dbReference type="SUPFAM" id="SSF46689">
    <property type="entry name" value="Homeodomain-like"/>
    <property type="match status" value="1"/>
</dbReference>
<sequence>MTDERSTGAGLPERAHHAGGGEPAAPRQRRMSAQRKQEAVLRVLRGEDLELVSRELGTTAAALSGWRDDFLAAGAASLKSRPEDGRERELRAMREKIGQMTMANELLEAKIDRLEAGAPFRHRRLKT</sequence>
<feature type="region of interest" description="Disordered" evidence="1">
    <location>
        <begin position="1"/>
        <end position="36"/>
    </location>
</feature>
<evidence type="ECO:0000259" key="2">
    <source>
        <dbReference type="Pfam" id="PF13518"/>
    </source>
</evidence>
<dbReference type="Proteomes" id="UP000245839">
    <property type="component" value="Unassembled WGS sequence"/>
</dbReference>
<reference evidence="4 6" key="1">
    <citation type="submission" date="2016-10" db="EMBL/GenBank/DDBJ databases">
        <authorList>
            <person name="Cai Z."/>
        </authorList>
    </citation>
    <scope>NUCLEOTIDE SEQUENCE [LARGE SCALE GENOMIC DNA]</scope>
    <source>
        <strain evidence="4 6">DSM 25227</strain>
    </source>
</reference>
<dbReference type="InterPro" id="IPR009057">
    <property type="entry name" value="Homeodomain-like_sf"/>
</dbReference>
<evidence type="ECO:0000313" key="5">
    <source>
        <dbReference type="Proteomes" id="UP000245839"/>
    </source>
</evidence>
<gene>
    <name evidence="3" type="ORF">BCF38_102628</name>
    <name evidence="4" type="ORF">SAMN05421539_102628</name>
</gene>
<evidence type="ECO:0000313" key="3">
    <source>
        <dbReference type="EMBL" id="PWJ21375.1"/>
    </source>
</evidence>
<organism evidence="4 6">
    <name type="scientific">Jannaschia seohaensis</name>
    <dbReference type="NCBI Taxonomy" id="475081"/>
    <lineage>
        <taxon>Bacteria</taxon>
        <taxon>Pseudomonadati</taxon>
        <taxon>Pseudomonadota</taxon>
        <taxon>Alphaproteobacteria</taxon>
        <taxon>Rhodobacterales</taxon>
        <taxon>Roseobacteraceae</taxon>
        <taxon>Jannaschia</taxon>
    </lineage>
</organism>
<evidence type="ECO:0000256" key="1">
    <source>
        <dbReference type="SAM" id="MobiDB-lite"/>
    </source>
</evidence>
<accession>A0A2Y9ABK4</accession>
<feature type="domain" description="Insertion element IS150 protein InsJ-like helix-turn-helix" evidence="2">
    <location>
        <begin position="35"/>
        <end position="82"/>
    </location>
</feature>
<dbReference type="EMBL" id="QGDJ01000002">
    <property type="protein sequence ID" value="PWJ21375.1"/>
    <property type="molecule type" value="Genomic_DNA"/>
</dbReference>
<protein>
    <submittedName>
        <fullName evidence="4">Helix-turn-helix domain-containing protein</fullName>
    </submittedName>
</protein>
<dbReference type="EMBL" id="UETC01000002">
    <property type="protein sequence ID" value="SSA41981.1"/>
    <property type="molecule type" value="Genomic_DNA"/>
</dbReference>
<dbReference type="AlphaFoldDB" id="A0A2Y9ABK4"/>
<reference evidence="3 5" key="2">
    <citation type="submission" date="2018-03" db="EMBL/GenBank/DDBJ databases">
        <title>Genomic Encyclopedia of Archaeal and Bacterial Type Strains, Phase II (KMG-II): from individual species to whole genera.</title>
        <authorList>
            <person name="Goeker M."/>
        </authorList>
    </citation>
    <scope>NUCLEOTIDE SEQUENCE [LARGE SCALE GENOMIC DNA]</scope>
    <source>
        <strain evidence="3 5">DSM 25227</strain>
    </source>
</reference>
<dbReference type="InterPro" id="IPR055247">
    <property type="entry name" value="InsJ-like_HTH"/>
</dbReference>
<proteinExistence type="predicted"/>
<keyword evidence="5" id="KW-1185">Reference proteome</keyword>
<dbReference type="Proteomes" id="UP000251571">
    <property type="component" value="Unassembled WGS sequence"/>
</dbReference>
<name>A0A2Y9ABK4_9RHOB</name>